<dbReference type="EMBL" id="MH590589">
    <property type="protein sequence ID" value="AXH68812.1"/>
    <property type="molecule type" value="Genomic_DNA"/>
</dbReference>
<gene>
    <name evidence="1" type="primary">108</name>
    <name evidence="1" type="ORF">SEA_SPARKLEGODDESS_108</name>
</gene>
<accession>A0A345ME31</accession>
<sequence>MGERMPERKLTVYYELSDSVDEDAFFEHVHQFFCKNPNDPEVEDCPLYAMTAQDVVEEE</sequence>
<protein>
    <submittedName>
        <fullName evidence="1">Uncharacterized protein</fullName>
    </submittedName>
</protein>
<dbReference type="Proteomes" id="UP000259914">
    <property type="component" value="Segment"/>
</dbReference>
<evidence type="ECO:0000313" key="1">
    <source>
        <dbReference type="EMBL" id="AXH68812.1"/>
    </source>
</evidence>
<proteinExistence type="predicted"/>
<name>A0A345ME31_9CAUD</name>
<organism evidence="1 2">
    <name type="scientific">Streptomyces phage SparkleGoddess</name>
    <dbReference type="NCBI Taxonomy" id="2283305"/>
    <lineage>
        <taxon>Viruses</taxon>
        <taxon>Duplodnaviria</taxon>
        <taxon>Heunggongvirae</taxon>
        <taxon>Uroviricota</taxon>
        <taxon>Caudoviricetes</taxon>
        <taxon>Stanwilliamsviridae</taxon>
        <taxon>Loccivirinae</taxon>
        <taxon>Gilsonvirus</taxon>
        <taxon>Gilsonvirus comrade</taxon>
    </lineage>
</organism>
<evidence type="ECO:0000313" key="2">
    <source>
        <dbReference type="Proteomes" id="UP000259914"/>
    </source>
</evidence>
<reference evidence="1 2" key="1">
    <citation type="submission" date="2018-07" db="EMBL/GenBank/DDBJ databases">
        <authorList>
            <person name="Dixon J."/>
            <person name="Knudsen H.R."/>
            <person name="Rock W."/>
            <person name="Scott A.N."/>
            <person name="Walsdorf S.L."/>
            <person name="Layton S.R."/>
            <person name="Nayek S."/>
            <person name="Kim T."/>
            <person name="Hughes L.E."/>
            <person name="Garlena R.A."/>
            <person name="Russell D.A."/>
            <person name="Pope W.H."/>
            <person name="Jacobs-Sera D."/>
            <person name="Hatfull G.F."/>
        </authorList>
    </citation>
    <scope>NUCLEOTIDE SEQUENCE [LARGE SCALE GENOMIC DNA]</scope>
</reference>